<dbReference type="EMBL" id="CP009920">
    <property type="protein sequence ID" value="AJI22565.1"/>
    <property type="molecule type" value="Genomic_DNA"/>
</dbReference>
<evidence type="ECO:0008006" key="5">
    <source>
        <dbReference type="Google" id="ProtNLM"/>
    </source>
</evidence>
<sequence length="360" mass="40442">MKHERYDRTFIKDYNETNEGYLTVRAPITRPGVFPYMRQDGSVQLEAKLPEEIFSDRTMFSAHAKPVTDDHPNEPVTLQNYNTYSKGLTHNDARVEDFKLYISFTVTDAGLIQKIKDGKREISLGFLADVVPEKGTYDGKQYDFVQRNTEVNHVAIVDEGRVGPEVSIRGDSAAYQIDSSEGKGDVNMAKYTIDGKEYEVDSTVKSFLDAQQARLDTANLKAKDFDTLQGRYDALEVKYQNAEKGLKQAKENNLSADELDAKVQSRVELISGATTFLGDSFDFKGKSEREIKEAVIQKAKPDFKGDGKSDDYIDAFFDATLGRAKQEGFSSTGNNHMFTGDGSSSNKQIEEMKNKRLNMK</sequence>
<organism evidence="3 4">
    <name type="scientific">Priestia megaterium (strain ATCC 14581 / DSM 32 / CCUG 1817 / JCM 2506 / NBRC 15308 / NCIMB 9376 / NCTC 10342 / NRRL B-14308 / VKM B-512 / Ford 19)</name>
    <name type="common">Bacillus megaterium</name>
    <dbReference type="NCBI Taxonomy" id="1348623"/>
    <lineage>
        <taxon>Bacteria</taxon>
        <taxon>Bacillati</taxon>
        <taxon>Bacillota</taxon>
        <taxon>Bacilli</taxon>
        <taxon>Bacillales</taxon>
        <taxon>Bacillaceae</taxon>
        <taxon>Priestia</taxon>
    </lineage>
</organism>
<evidence type="ECO:0000313" key="4">
    <source>
        <dbReference type="Proteomes" id="UP000031829"/>
    </source>
</evidence>
<dbReference type="AlphaFoldDB" id="A0A0B6ACB1"/>
<reference evidence="3 4" key="1">
    <citation type="journal article" date="2015" name="Genome Announc.">
        <title>Complete genome sequences for 35 biothreat assay-relevant bacillus species.</title>
        <authorList>
            <person name="Johnson S.L."/>
            <person name="Daligault H.E."/>
            <person name="Davenport K.W."/>
            <person name="Jaissle J."/>
            <person name="Frey K.G."/>
            <person name="Ladner J.T."/>
            <person name="Broomall S.M."/>
            <person name="Bishop-Lilly K.A."/>
            <person name="Bruce D.C."/>
            <person name="Gibbons H.S."/>
            <person name="Coyne S.R."/>
            <person name="Lo C.C."/>
            <person name="Meincke L."/>
            <person name="Munk A.C."/>
            <person name="Koroleva G.I."/>
            <person name="Rosenzweig C.N."/>
            <person name="Palacios G.F."/>
            <person name="Redden C.L."/>
            <person name="Minogue T.D."/>
            <person name="Chain P.S."/>
        </authorList>
    </citation>
    <scope>NUCLEOTIDE SEQUENCE [LARGE SCALE GENOMIC DNA]</scope>
    <source>
        <strain evidence="4">ATCC 14581 / DSM 32 / JCM 2506 / NBRC 15308 / NCIMB 9376 / NCTC 10342 / NRRL B-14308 / VKM B-512</strain>
    </source>
</reference>
<feature type="compositionally biased region" description="Polar residues" evidence="2">
    <location>
        <begin position="328"/>
        <end position="347"/>
    </location>
</feature>
<accession>A0A0B6ACB1</accession>
<dbReference type="Pfam" id="PF09979">
    <property type="entry name" value="DUF2213"/>
    <property type="match status" value="1"/>
</dbReference>
<feature type="coiled-coil region" evidence="1">
    <location>
        <begin position="232"/>
        <end position="259"/>
    </location>
</feature>
<protein>
    <recommendedName>
        <fullName evidence="5">DUF2213 domain-containing protein</fullName>
    </recommendedName>
</protein>
<proteinExistence type="predicted"/>
<dbReference type="KEGG" id="bmeg:BG04_1447"/>
<dbReference type="Proteomes" id="UP000031829">
    <property type="component" value="Chromosome"/>
</dbReference>
<dbReference type="GeneID" id="93644920"/>
<dbReference type="HOGENOM" id="CLU_049293_0_0_9"/>
<evidence type="ECO:0000313" key="3">
    <source>
        <dbReference type="EMBL" id="AJI22565.1"/>
    </source>
</evidence>
<feature type="region of interest" description="Disordered" evidence="2">
    <location>
        <begin position="327"/>
        <end position="360"/>
    </location>
</feature>
<gene>
    <name evidence="3" type="ORF">BG04_1447</name>
</gene>
<evidence type="ECO:0000256" key="1">
    <source>
        <dbReference type="SAM" id="Coils"/>
    </source>
</evidence>
<dbReference type="PIRSF" id="PIRSF029215">
    <property type="entry name" value="UCP029215"/>
    <property type="match status" value="1"/>
</dbReference>
<dbReference type="RefSeq" id="WP_034656720.1">
    <property type="nucleotide sequence ID" value="NZ_BCVB01000021.1"/>
</dbReference>
<evidence type="ECO:0000256" key="2">
    <source>
        <dbReference type="SAM" id="MobiDB-lite"/>
    </source>
</evidence>
<keyword evidence="1" id="KW-0175">Coiled coil</keyword>
<dbReference type="InterPro" id="IPR016913">
    <property type="entry name" value="UCP029215"/>
</dbReference>
<name>A0A0B6ACB1_PRIM2</name>